<dbReference type="InterPro" id="IPR005013">
    <property type="entry name" value="DDOST_48_kDa_subunit"/>
</dbReference>
<feature type="domain" description="OST48 middle" evidence="10">
    <location>
        <begin position="304"/>
        <end position="444"/>
    </location>
</feature>
<dbReference type="GeneID" id="63712737"/>
<evidence type="ECO:0000313" key="12">
    <source>
        <dbReference type="Proteomes" id="UP000076580"/>
    </source>
</evidence>
<dbReference type="EMBL" id="LAYC01000001">
    <property type="protein sequence ID" value="KYK58967.1"/>
    <property type="molecule type" value="Genomic_DNA"/>
</dbReference>
<dbReference type="Proteomes" id="UP000076580">
    <property type="component" value="Chromosome 01"/>
</dbReference>
<dbReference type="InterPro" id="IPR055457">
    <property type="entry name" value="OST48_N"/>
</dbReference>
<dbReference type="GO" id="GO:0008250">
    <property type="term" value="C:oligosaccharyltransferase complex"/>
    <property type="evidence" value="ECO:0007669"/>
    <property type="project" value="TreeGrafter"/>
</dbReference>
<accession>A0A151GPD6</accession>
<protein>
    <recommendedName>
        <fullName evidence="8">Dolichyl-diphosphooligosaccharide--protein glycosyltransferase subunit WBP1</fullName>
        <shortName evidence="8">Oligosaccharyl transferase subunit WBP1</shortName>
    </recommendedName>
</protein>
<evidence type="ECO:0000259" key="9">
    <source>
        <dbReference type="Pfam" id="PF03345"/>
    </source>
</evidence>
<organism evidence="11 12">
    <name type="scientific">Drechmeria coniospora</name>
    <name type="common">Nematophagous fungus</name>
    <name type="synonym">Meria coniospora</name>
    <dbReference type="NCBI Taxonomy" id="98403"/>
    <lineage>
        <taxon>Eukaryota</taxon>
        <taxon>Fungi</taxon>
        <taxon>Dikarya</taxon>
        <taxon>Ascomycota</taxon>
        <taxon>Pezizomycotina</taxon>
        <taxon>Sordariomycetes</taxon>
        <taxon>Hypocreomycetidae</taxon>
        <taxon>Hypocreales</taxon>
        <taxon>Ophiocordycipitaceae</taxon>
        <taxon>Drechmeria</taxon>
    </lineage>
</organism>
<sequence length="453" mass="49889">MRSLLSVAVCLLAATAAAVSTSGNRLLVLLDNVADKDAYNHFFGDLTARGYDITYESPRNEGLRLFRLGQRNFDHVMVLPCKLKGLGPNFTPSLLLDFVKAEGNILVALSSTAAAPVSVTAFLAELDIFLPSERTGTVVDHFNYDSVSAKEAHDTLVLDAPEAVRPGLKDYFELPGVLALPHVVGHLLGSSQLITPILRGLPTAYSYSPKQDPVVVDPDDLFAAGRQLGLVSVMQARNSARVSVVGSAEMLQDKWLDAQVARGGGDKVKTENREFGKRLSGWTFQEIGVLRVNGVEHRLVGDSELNPQIYRVKTDVSYSISLSEYVWDKWVPYVLPADDSLQLEFSMLSPFHRLNLVPSVTQSGATNFSRDFTLPDQHGIFNFMVNYKRPFLTYIEDKKTVSVRHMAHDEFPRSYVISGAMPWLSGIAATATGFVCFAAVWMYSSPPAVEKRK</sequence>
<dbReference type="InterPro" id="IPR055459">
    <property type="entry name" value="OST48_MD"/>
</dbReference>
<dbReference type="UniPathway" id="UPA00378"/>
<evidence type="ECO:0000256" key="1">
    <source>
        <dbReference type="ARBA" id="ARBA00004479"/>
    </source>
</evidence>
<dbReference type="PANTHER" id="PTHR10830">
    <property type="entry name" value="DOLICHYL-DIPHOSPHOOLIGOSACCHARIDE--PROTEIN GLYCOSYLTRANSFERASE 48 KDA SUBUNIT"/>
    <property type="match status" value="1"/>
</dbReference>
<name>A0A151GPD6_DRECN</name>
<keyword evidence="5 8" id="KW-0256">Endoplasmic reticulum</keyword>
<dbReference type="GO" id="GO:0018279">
    <property type="term" value="P:protein N-linked glycosylation via asparagine"/>
    <property type="evidence" value="ECO:0007669"/>
    <property type="project" value="UniProtKB-UniRule"/>
</dbReference>
<keyword evidence="12" id="KW-1185">Reference proteome</keyword>
<dbReference type="PANTHER" id="PTHR10830:SF0">
    <property type="entry name" value="DOLICHYL-DIPHOSPHOOLIGOSACCHARIDE--PROTEIN GLYCOSYLTRANSFERASE 48 KDA SUBUNIT"/>
    <property type="match status" value="1"/>
</dbReference>
<comment type="pathway">
    <text evidence="2 8">Protein modification; protein glycosylation.</text>
</comment>
<feature type="signal peptide" evidence="8">
    <location>
        <begin position="1"/>
        <end position="18"/>
    </location>
</feature>
<proteinExistence type="inferred from homology"/>
<evidence type="ECO:0000313" key="11">
    <source>
        <dbReference type="EMBL" id="KYK58967.1"/>
    </source>
</evidence>
<keyword evidence="8" id="KW-0732">Signal</keyword>
<dbReference type="RefSeq" id="XP_040658319.1">
    <property type="nucleotide sequence ID" value="XM_040797436.1"/>
</dbReference>
<dbReference type="Pfam" id="PF23358">
    <property type="entry name" value="OST48_MD"/>
    <property type="match status" value="1"/>
</dbReference>
<comment type="caution">
    <text evidence="11">The sequence shown here is derived from an EMBL/GenBank/DDBJ whole genome shotgun (WGS) entry which is preliminary data.</text>
</comment>
<comment type="function">
    <text evidence="8">Subunit of the oligosaccharyl transferase (OST) complex that catalyzes the initial transfer of a defined glycan (Glc(3)Man(9)GlcNAc(2) in eukaryotes) from the lipid carrier dolichol-pyrophosphate to an asparagine residue within an Asn-X-Ser/Thr consensus motif in nascent polypeptide chains, the first step in protein N-glycosylation. N-glycosylation occurs cotranslationally and the complex associates with the Sec61 complex at the channel-forming translocon complex that mediates protein translocation across the endoplasmic reticulum (ER).</text>
</comment>
<feature type="transmembrane region" description="Helical" evidence="8">
    <location>
        <begin position="423"/>
        <end position="443"/>
    </location>
</feature>
<feature type="domain" description="OST48 N-terminal" evidence="9">
    <location>
        <begin position="25"/>
        <end position="283"/>
    </location>
</feature>
<evidence type="ECO:0000256" key="8">
    <source>
        <dbReference type="RuleBase" id="RU361142"/>
    </source>
</evidence>
<evidence type="ECO:0000256" key="4">
    <source>
        <dbReference type="ARBA" id="ARBA00022692"/>
    </source>
</evidence>
<dbReference type="AlphaFoldDB" id="A0A151GPD6"/>
<reference evidence="11 12" key="1">
    <citation type="journal article" date="2016" name="Sci. Rep.">
        <title>Insights into Adaptations to a Near-Obligate Nematode Endoparasitic Lifestyle from the Finished Genome of Drechmeria coniospora.</title>
        <authorList>
            <person name="Zhang L."/>
            <person name="Zhou Z."/>
            <person name="Guo Q."/>
            <person name="Fokkens L."/>
            <person name="Miskei M."/>
            <person name="Pocsi I."/>
            <person name="Zhang W."/>
            <person name="Chen M."/>
            <person name="Wang L."/>
            <person name="Sun Y."/>
            <person name="Donzelli B.G."/>
            <person name="Gibson D.M."/>
            <person name="Nelson D.R."/>
            <person name="Luo J.G."/>
            <person name="Rep M."/>
            <person name="Liu H."/>
            <person name="Yang S."/>
            <person name="Wang J."/>
            <person name="Krasnoff S.B."/>
            <person name="Xu Y."/>
            <person name="Molnar I."/>
            <person name="Lin M."/>
        </authorList>
    </citation>
    <scope>NUCLEOTIDE SEQUENCE [LARGE SCALE GENOMIC DNA]</scope>
    <source>
        <strain evidence="11 12">ARSEF 6962</strain>
    </source>
</reference>
<keyword evidence="6 8" id="KW-1133">Transmembrane helix</keyword>
<gene>
    <name evidence="11" type="ORF">DCS_00094</name>
</gene>
<evidence type="ECO:0000256" key="5">
    <source>
        <dbReference type="ARBA" id="ARBA00022824"/>
    </source>
</evidence>
<dbReference type="STRING" id="98403.A0A151GPD6"/>
<evidence type="ECO:0000256" key="2">
    <source>
        <dbReference type="ARBA" id="ARBA00004922"/>
    </source>
</evidence>
<feature type="chain" id="PRO_5007358742" description="Dolichyl-diphosphooligosaccharide--protein glycosyltransferase subunit WBP1" evidence="8">
    <location>
        <begin position="19"/>
        <end position="453"/>
    </location>
</feature>
<comment type="subcellular location">
    <subcellularLocation>
        <location evidence="8">Endoplasmic reticulum membrane</location>
        <topology evidence="8">Single-pass type I membrane protein</topology>
    </subcellularLocation>
    <subcellularLocation>
        <location evidence="1">Membrane</location>
        <topology evidence="1">Single-pass type I membrane protein</topology>
    </subcellularLocation>
</comment>
<dbReference type="Pfam" id="PF03345">
    <property type="entry name" value="OST48_N"/>
    <property type="match status" value="1"/>
</dbReference>
<keyword evidence="7 8" id="KW-0472">Membrane</keyword>
<evidence type="ECO:0000259" key="10">
    <source>
        <dbReference type="Pfam" id="PF23358"/>
    </source>
</evidence>
<evidence type="ECO:0000256" key="3">
    <source>
        <dbReference type="ARBA" id="ARBA00008743"/>
    </source>
</evidence>
<evidence type="ECO:0000256" key="7">
    <source>
        <dbReference type="ARBA" id="ARBA00023136"/>
    </source>
</evidence>
<dbReference type="FunCoup" id="A0A151GPD6">
    <property type="interactions" value="979"/>
</dbReference>
<comment type="similarity">
    <text evidence="3 8">Belongs to the DDOST 48 kDa subunit family.</text>
</comment>
<comment type="subunit">
    <text evidence="8">Component of the oligosaccharyltransferase (OST) complex.</text>
</comment>
<keyword evidence="4 8" id="KW-0812">Transmembrane</keyword>
<evidence type="ECO:0000256" key="6">
    <source>
        <dbReference type="ARBA" id="ARBA00022989"/>
    </source>
</evidence>
<dbReference type="InParanoid" id="A0A151GPD6"/>